<dbReference type="Gene3D" id="3.90.230.10">
    <property type="entry name" value="Creatinase/methionine aminopeptidase superfamily"/>
    <property type="match status" value="1"/>
</dbReference>
<comment type="similarity">
    <text evidence="1">Belongs to the peptidase M24B family.</text>
</comment>
<dbReference type="Pfam" id="PF16188">
    <property type="entry name" value="Peptidase_M24_C"/>
    <property type="match status" value="1"/>
</dbReference>
<organism evidence="7">
    <name type="scientific">Caldithrix abyssi</name>
    <dbReference type="NCBI Taxonomy" id="187145"/>
    <lineage>
        <taxon>Bacteria</taxon>
        <taxon>Pseudomonadati</taxon>
        <taxon>Calditrichota</taxon>
        <taxon>Calditrichia</taxon>
        <taxon>Calditrichales</taxon>
        <taxon>Calditrichaceae</taxon>
        <taxon>Caldithrix</taxon>
    </lineage>
</organism>
<dbReference type="FunFam" id="3.90.230.10:FF:000009">
    <property type="entry name" value="xaa-Pro aminopeptidase 2"/>
    <property type="match status" value="1"/>
</dbReference>
<dbReference type="GO" id="GO:0005737">
    <property type="term" value="C:cytoplasm"/>
    <property type="evidence" value="ECO:0007669"/>
    <property type="project" value="UniProtKB-ARBA"/>
</dbReference>
<dbReference type="InterPro" id="IPR050422">
    <property type="entry name" value="X-Pro_aminopeptidase_P"/>
</dbReference>
<dbReference type="SUPFAM" id="SSF53092">
    <property type="entry name" value="Creatinase/prolidase N-terminal domain"/>
    <property type="match status" value="2"/>
</dbReference>
<sequence>MSAERVAALRKEMKKEGLSAWLVPSTDAHQSEYVPELWQRRAWISGFNGSAGDVLITLNDAGLWTDGRYFVQAAQQLSGSGIRLMKMGQPGTPDMVTFLSEQLREGDVVGIDPKTMPHKQAVAFKQEAEQLGLKVRFLEKNLIDAVWTEQPGLPDDAIRVHPLKFAGESVADKLQRLRQAIDAKNCRAHVITMLDAIAWLYNLRGSDVDYNPVFIAYALVTADEAFLFVKKSKVNDEVRTHLEGLVTIREYEDFGAALETLAATGQRIWIDEATTNHWIAYKFKNSPVVNAPSPVIMFKALKNKAELDGYRACHIRDGVAMVKYLHWLEGAVKEGGVTEISSQEKLEAFRREQEMYVGPSFGSISSYKIHGAIIHYSATPESDIPLEAESIYLIDSGGQYLDGTTDITRTVALGPPTAEQKQRFTAVLMGHIDLMLTSFVEGTTGPALDVIARRPLWNLGLNYNHGTGHGVGAHLGVHEGPQAINPTRGFGVALQEGMILSNEPGYYKDGEYGIRLENLINVVADGDHGQEGFKFLRFEYATLCPIDLRCVEKSMLSDRQLNWLNDYHKNVWEKLSPLVDGGVKEWLREATRAL</sequence>
<dbReference type="InterPro" id="IPR000994">
    <property type="entry name" value="Pept_M24"/>
</dbReference>
<evidence type="ECO:0000259" key="5">
    <source>
        <dbReference type="Pfam" id="PF01321"/>
    </source>
</evidence>
<dbReference type="PANTHER" id="PTHR43763:SF6">
    <property type="entry name" value="XAA-PRO AMINOPEPTIDASE 1"/>
    <property type="match status" value="1"/>
</dbReference>
<dbReference type="Pfam" id="PF00557">
    <property type="entry name" value="Peptidase_M24"/>
    <property type="match status" value="1"/>
</dbReference>
<evidence type="ECO:0000256" key="1">
    <source>
        <dbReference type="ARBA" id="ARBA00008766"/>
    </source>
</evidence>
<dbReference type="GO" id="GO:0046872">
    <property type="term" value="F:metal ion binding"/>
    <property type="evidence" value="ECO:0007669"/>
    <property type="project" value="UniProtKB-KW"/>
</dbReference>
<name>A0A7V1LKS5_CALAY</name>
<dbReference type="InterPro" id="IPR000587">
    <property type="entry name" value="Creatinase_N"/>
</dbReference>
<reference evidence="7" key="1">
    <citation type="journal article" date="2020" name="mSystems">
        <title>Genome- and Community-Level Interaction Insights into Carbon Utilization and Element Cycling Functions of Hydrothermarchaeota in Hydrothermal Sediment.</title>
        <authorList>
            <person name="Zhou Z."/>
            <person name="Liu Y."/>
            <person name="Xu W."/>
            <person name="Pan J."/>
            <person name="Luo Z.H."/>
            <person name="Li M."/>
        </authorList>
    </citation>
    <scope>NUCLEOTIDE SEQUENCE [LARGE SCALE GENOMIC DNA]</scope>
    <source>
        <strain evidence="7">HyVt-456</strain>
    </source>
</reference>
<dbReference type="InterPro" id="IPR032416">
    <property type="entry name" value="Peptidase_M24_C"/>
</dbReference>
<dbReference type="InterPro" id="IPR033740">
    <property type="entry name" value="Pept_M24B"/>
</dbReference>
<evidence type="ECO:0000259" key="4">
    <source>
        <dbReference type="Pfam" id="PF00557"/>
    </source>
</evidence>
<feature type="domain" description="Peptidase M24 C-terminal" evidence="6">
    <location>
        <begin position="534"/>
        <end position="594"/>
    </location>
</feature>
<evidence type="ECO:0000313" key="7">
    <source>
        <dbReference type="EMBL" id="HED09831.1"/>
    </source>
</evidence>
<feature type="domain" description="Creatinase N-terminal" evidence="5">
    <location>
        <begin position="5"/>
        <end position="129"/>
    </location>
</feature>
<evidence type="ECO:0000256" key="3">
    <source>
        <dbReference type="ARBA" id="ARBA00022801"/>
    </source>
</evidence>
<dbReference type="CDD" id="cd01085">
    <property type="entry name" value="APP"/>
    <property type="match status" value="1"/>
</dbReference>
<keyword evidence="7" id="KW-0645">Protease</keyword>
<dbReference type="GO" id="GO:0070006">
    <property type="term" value="F:metalloaminopeptidase activity"/>
    <property type="evidence" value="ECO:0007669"/>
    <property type="project" value="InterPro"/>
</dbReference>
<dbReference type="Pfam" id="PF01321">
    <property type="entry name" value="Creatinase_N"/>
    <property type="match status" value="1"/>
</dbReference>
<accession>A0A7V1LKS5</accession>
<dbReference type="SUPFAM" id="SSF55920">
    <property type="entry name" value="Creatinase/aminopeptidase"/>
    <property type="match status" value="1"/>
</dbReference>
<dbReference type="InterPro" id="IPR029149">
    <property type="entry name" value="Creatin/AminoP/Spt16_N"/>
</dbReference>
<evidence type="ECO:0000256" key="2">
    <source>
        <dbReference type="ARBA" id="ARBA00022723"/>
    </source>
</evidence>
<proteinExistence type="inferred from homology"/>
<dbReference type="Proteomes" id="UP000886005">
    <property type="component" value="Unassembled WGS sequence"/>
</dbReference>
<evidence type="ECO:0000259" key="6">
    <source>
        <dbReference type="Pfam" id="PF16188"/>
    </source>
</evidence>
<protein>
    <submittedName>
        <fullName evidence="7">Aminopeptidase P family protein</fullName>
    </submittedName>
</protein>
<dbReference type="InterPro" id="IPR036005">
    <property type="entry name" value="Creatinase/aminopeptidase-like"/>
</dbReference>
<dbReference type="AlphaFoldDB" id="A0A7V1LKS5"/>
<keyword evidence="2" id="KW-0479">Metal-binding</keyword>
<feature type="domain" description="Peptidase M24" evidence="4">
    <location>
        <begin position="310"/>
        <end position="522"/>
    </location>
</feature>
<keyword evidence="3" id="KW-0378">Hydrolase</keyword>
<dbReference type="Pfam" id="PF16189">
    <property type="entry name" value="Creatinase_N_2"/>
    <property type="match status" value="1"/>
</dbReference>
<dbReference type="PANTHER" id="PTHR43763">
    <property type="entry name" value="XAA-PRO AMINOPEPTIDASE 1"/>
    <property type="match status" value="1"/>
</dbReference>
<keyword evidence="7" id="KW-0031">Aminopeptidase</keyword>
<dbReference type="EMBL" id="DRLD01000108">
    <property type="protein sequence ID" value="HED09831.1"/>
    <property type="molecule type" value="Genomic_DNA"/>
</dbReference>
<comment type="caution">
    <text evidence="7">The sequence shown here is derived from an EMBL/GenBank/DDBJ whole genome shotgun (WGS) entry which is preliminary data.</text>
</comment>
<gene>
    <name evidence="7" type="ORF">ENJ10_04020</name>
</gene>
<dbReference type="FunFam" id="3.40.350.10:FF:000003">
    <property type="entry name" value="Xaa-pro aminopeptidase P"/>
    <property type="match status" value="1"/>
</dbReference>
<dbReference type="Gene3D" id="3.40.350.10">
    <property type="entry name" value="Creatinase/prolidase N-terminal domain"/>
    <property type="match status" value="2"/>
</dbReference>